<evidence type="ECO:0000313" key="10">
    <source>
        <dbReference type="EMBL" id="TWT98645.1"/>
    </source>
</evidence>
<reference evidence="10 11" key="1">
    <citation type="submission" date="2019-02" db="EMBL/GenBank/DDBJ databases">
        <title>Deep-cultivation of Planctomycetes and their phenomic and genomic characterization uncovers novel biology.</title>
        <authorList>
            <person name="Wiegand S."/>
            <person name="Jogler M."/>
            <person name="Boedeker C."/>
            <person name="Pinto D."/>
            <person name="Vollmers J."/>
            <person name="Rivas-Marin E."/>
            <person name="Kohn T."/>
            <person name="Peeters S.H."/>
            <person name="Heuer A."/>
            <person name="Rast P."/>
            <person name="Oberbeckmann S."/>
            <person name="Bunk B."/>
            <person name="Jeske O."/>
            <person name="Meyerdierks A."/>
            <person name="Storesund J.E."/>
            <person name="Kallscheuer N."/>
            <person name="Luecker S."/>
            <person name="Lage O.M."/>
            <person name="Pohl T."/>
            <person name="Merkel B.J."/>
            <person name="Hornburger P."/>
            <person name="Mueller R.-W."/>
            <person name="Bruemmer F."/>
            <person name="Labrenz M."/>
            <person name="Spormann A.M."/>
            <person name="Op Den Camp H."/>
            <person name="Overmann J."/>
            <person name="Amann R."/>
            <person name="Jetten M.S.M."/>
            <person name="Mascher T."/>
            <person name="Medema M.H."/>
            <person name="Devos D.P."/>
            <person name="Kaster A.-K."/>
            <person name="Ovreas L."/>
            <person name="Rohde M."/>
            <person name="Galperin M.Y."/>
            <person name="Jogler C."/>
        </authorList>
    </citation>
    <scope>NUCLEOTIDE SEQUENCE [LARGE SCALE GENOMIC DNA]</scope>
    <source>
        <strain evidence="10 11">Pla52n</strain>
    </source>
</reference>
<dbReference type="GO" id="GO:0036380">
    <property type="term" value="F:UDP-N-acetylglucosamine-undecaprenyl-phosphate N-acetylglucosaminephosphotransferase activity"/>
    <property type="evidence" value="ECO:0007669"/>
    <property type="project" value="UniProtKB-EC"/>
</dbReference>
<keyword evidence="7" id="KW-0479">Metal-binding</keyword>
<evidence type="ECO:0000256" key="5">
    <source>
        <dbReference type="ARBA" id="ARBA00022989"/>
    </source>
</evidence>
<keyword evidence="11" id="KW-1185">Reference proteome</keyword>
<feature type="transmembrane region" description="Helical" evidence="9">
    <location>
        <begin position="63"/>
        <end position="85"/>
    </location>
</feature>
<evidence type="ECO:0000256" key="7">
    <source>
        <dbReference type="PIRSR" id="PIRSR600715-1"/>
    </source>
</evidence>
<feature type="transmembrane region" description="Helical" evidence="9">
    <location>
        <begin position="234"/>
        <end position="254"/>
    </location>
</feature>
<name>A0A5C6AHJ2_9BACT</name>
<dbReference type="OrthoDB" id="9783652at2"/>
<accession>A0A5C6AHJ2</accession>
<dbReference type="GO" id="GO:0044038">
    <property type="term" value="P:cell wall macromolecule biosynthetic process"/>
    <property type="evidence" value="ECO:0007669"/>
    <property type="project" value="TreeGrafter"/>
</dbReference>
<dbReference type="CDD" id="cd06853">
    <property type="entry name" value="GT_WecA_like"/>
    <property type="match status" value="1"/>
</dbReference>
<dbReference type="Pfam" id="PF00953">
    <property type="entry name" value="Glycos_transf_4"/>
    <property type="match status" value="1"/>
</dbReference>
<keyword evidence="7" id="KW-0460">Magnesium</keyword>
<evidence type="ECO:0000256" key="4">
    <source>
        <dbReference type="ARBA" id="ARBA00022692"/>
    </source>
</evidence>
<evidence type="ECO:0000256" key="8">
    <source>
        <dbReference type="SAM" id="MobiDB-lite"/>
    </source>
</evidence>
<evidence type="ECO:0000256" key="6">
    <source>
        <dbReference type="ARBA" id="ARBA00023136"/>
    </source>
</evidence>
<dbReference type="Proteomes" id="UP000320176">
    <property type="component" value="Unassembled WGS sequence"/>
</dbReference>
<dbReference type="EMBL" id="SJPN01000006">
    <property type="protein sequence ID" value="TWT98645.1"/>
    <property type="molecule type" value="Genomic_DNA"/>
</dbReference>
<comment type="caution">
    <text evidence="10">The sequence shown here is derived from an EMBL/GenBank/DDBJ whole genome shotgun (WGS) entry which is preliminary data.</text>
</comment>
<dbReference type="EC" id="2.7.8.33" evidence="10"/>
<protein>
    <submittedName>
        <fullName evidence="10">WecA-like glycosyltransferase</fullName>
        <ecNumber evidence="10">2.7.8.33</ecNumber>
    </submittedName>
</protein>
<feature type="binding site" evidence="7">
    <location>
        <position position="238"/>
    </location>
    <ligand>
        <name>Mg(2+)</name>
        <dbReference type="ChEBI" id="CHEBI:18420"/>
    </ligand>
</feature>
<dbReference type="InterPro" id="IPR000715">
    <property type="entry name" value="Glycosyl_transferase_4"/>
</dbReference>
<keyword evidence="4 9" id="KW-0812">Transmembrane</keyword>
<feature type="transmembrane region" description="Helical" evidence="9">
    <location>
        <begin position="209"/>
        <end position="227"/>
    </location>
</feature>
<keyword evidence="6 9" id="KW-0472">Membrane</keyword>
<feature type="binding site" evidence="7">
    <location>
        <position position="178"/>
    </location>
    <ligand>
        <name>Mg(2+)</name>
        <dbReference type="ChEBI" id="CHEBI:18420"/>
    </ligand>
</feature>
<sequence length="529" mass="57514">MNLPVGGVVSSPKAPRMLWLILGSLGLSLATSLVLVPVVRWLAHLVGIVDAPDAERKLHRKPIALGGGVAVLVSVFVAFAAVISYDRYWGGFELEYIQARWYGLFFCAGAMLLVGLVDDKWNMRGRQKLLAQILIISVMIGTGTVVESINLFGYQFNLGPLAYPVTVLWLLIAVNALNLIDGADGVATTAGIFISLGLAVLSWQHGSIMAALVAFCLAGSLIGFLNYNRPPASIFLGDAGSMVIGLFVGVLAVWSSMKSPTLLASAPVAILAIPLFDSSAAVLRRWLTGRSIYATDRAHLHHLLEAKFGHHGMLLMVAGLCTFTTVLAILSTYLKMPWLSGLGVVMALGVLVFTRSFGHAEFRLVVIRLSSLCRSFLISPKTCEDGKTQSSVPLQGTGNWESIWNPLVQFAKERDFARIKIDLNLAWLHEGYHANWSAVRLPDRVRQLQLKIPLFAYPRGKTELICIGRLEVILRGDDPKAYSKLSELAERLMVLRPQIDELLTALESTGSDETESRSSVGVADPLSVV</sequence>
<dbReference type="PANTHER" id="PTHR22926:SF3">
    <property type="entry name" value="UNDECAPRENYL-PHOSPHATE ALPHA-N-ACETYLGLUCOSAMINYL 1-PHOSPHATE TRANSFERASE"/>
    <property type="match status" value="1"/>
</dbReference>
<dbReference type="GO" id="GO:0009103">
    <property type="term" value="P:lipopolysaccharide biosynthetic process"/>
    <property type="evidence" value="ECO:0007669"/>
    <property type="project" value="TreeGrafter"/>
</dbReference>
<feature type="transmembrane region" description="Helical" evidence="9">
    <location>
        <begin position="308"/>
        <end position="330"/>
    </location>
</feature>
<feature type="transmembrane region" description="Helical" evidence="9">
    <location>
        <begin position="129"/>
        <end position="149"/>
    </location>
</feature>
<dbReference type="GO" id="GO:0005886">
    <property type="term" value="C:plasma membrane"/>
    <property type="evidence" value="ECO:0007669"/>
    <property type="project" value="UniProtKB-SubCell"/>
</dbReference>
<dbReference type="GO" id="GO:0046872">
    <property type="term" value="F:metal ion binding"/>
    <property type="evidence" value="ECO:0007669"/>
    <property type="project" value="UniProtKB-KW"/>
</dbReference>
<organism evidence="10 11">
    <name type="scientific">Stieleria varia</name>
    <dbReference type="NCBI Taxonomy" id="2528005"/>
    <lineage>
        <taxon>Bacteria</taxon>
        <taxon>Pseudomonadati</taxon>
        <taxon>Planctomycetota</taxon>
        <taxon>Planctomycetia</taxon>
        <taxon>Pirellulales</taxon>
        <taxon>Pirellulaceae</taxon>
        <taxon>Stieleria</taxon>
    </lineage>
</organism>
<keyword evidence="2" id="KW-1003">Cell membrane</keyword>
<evidence type="ECO:0000256" key="2">
    <source>
        <dbReference type="ARBA" id="ARBA00022475"/>
    </source>
</evidence>
<comment type="cofactor">
    <cofactor evidence="7">
        <name>Mg(2+)</name>
        <dbReference type="ChEBI" id="CHEBI:18420"/>
    </cofactor>
</comment>
<keyword evidence="5 9" id="KW-1133">Transmembrane helix</keyword>
<comment type="subcellular location">
    <subcellularLocation>
        <location evidence="1">Cell membrane</location>
        <topology evidence="1">Multi-pass membrane protein</topology>
    </subcellularLocation>
</comment>
<dbReference type="AlphaFoldDB" id="A0A5C6AHJ2"/>
<dbReference type="PANTHER" id="PTHR22926">
    <property type="entry name" value="PHOSPHO-N-ACETYLMURAMOYL-PENTAPEPTIDE-TRANSFERASE"/>
    <property type="match status" value="1"/>
</dbReference>
<feature type="transmembrane region" description="Helical" evidence="9">
    <location>
        <begin position="97"/>
        <end position="117"/>
    </location>
</feature>
<keyword evidence="3 10" id="KW-0808">Transferase</keyword>
<feature type="transmembrane region" description="Helical" evidence="9">
    <location>
        <begin position="336"/>
        <end position="354"/>
    </location>
</feature>
<proteinExistence type="predicted"/>
<evidence type="ECO:0000256" key="1">
    <source>
        <dbReference type="ARBA" id="ARBA00004651"/>
    </source>
</evidence>
<evidence type="ECO:0000313" key="11">
    <source>
        <dbReference type="Proteomes" id="UP000320176"/>
    </source>
</evidence>
<dbReference type="GO" id="GO:0071555">
    <property type="term" value="P:cell wall organization"/>
    <property type="evidence" value="ECO:0007669"/>
    <property type="project" value="TreeGrafter"/>
</dbReference>
<feature type="transmembrane region" description="Helical" evidence="9">
    <location>
        <begin position="161"/>
        <end position="179"/>
    </location>
</feature>
<evidence type="ECO:0000256" key="3">
    <source>
        <dbReference type="ARBA" id="ARBA00022679"/>
    </source>
</evidence>
<feature type="transmembrane region" description="Helical" evidence="9">
    <location>
        <begin position="20"/>
        <end position="43"/>
    </location>
</feature>
<feature type="transmembrane region" description="Helical" evidence="9">
    <location>
        <begin position="186"/>
        <end position="203"/>
    </location>
</feature>
<gene>
    <name evidence="10" type="ORF">Pla52n_51620</name>
</gene>
<evidence type="ECO:0000256" key="9">
    <source>
        <dbReference type="SAM" id="Phobius"/>
    </source>
</evidence>
<feature type="region of interest" description="Disordered" evidence="8">
    <location>
        <begin position="508"/>
        <end position="529"/>
    </location>
</feature>